<dbReference type="Pfam" id="PF23795">
    <property type="entry name" value="SH3_YKFC_2nd"/>
    <property type="match status" value="1"/>
</dbReference>
<comment type="caution">
    <text evidence="6">The sequence shown here is derived from an EMBL/GenBank/DDBJ whole genome shotgun (WGS) entry which is preliminary data.</text>
</comment>
<dbReference type="OrthoDB" id="9813368at2"/>
<keyword evidence="4" id="KW-0788">Thiol protease</keyword>
<evidence type="ECO:0000256" key="1">
    <source>
        <dbReference type="ARBA" id="ARBA00007074"/>
    </source>
</evidence>
<gene>
    <name evidence="6" type="ORF">AMD01_03200</name>
</gene>
<dbReference type="InterPro" id="IPR051202">
    <property type="entry name" value="Peptidase_C40"/>
</dbReference>
<dbReference type="AlphaFoldDB" id="A0A0M0LI75"/>
<keyword evidence="7" id="KW-1185">Reference proteome</keyword>
<dbReference type="RefSeq" id="WP_053399931.1">
    <property type="nucleotide sequence ID" value="NZ_LILC01000002.1"/>
</dbReference>
<dbReference type="InterPro" id="IPR038765">
    <property type="entry name" value="Papain-like_cys_pep_sf"/>
</dbReference>
<evidence type="ECO:0000313" key="6">
    <source>
        <dbReference type="EMBL" id="KOO50759.1"/>
    </source>
</evidence>
<proteinExistence type="inferred from homology"/>
<evidence type="ECO:0000256" key="3">
    <source>
        <dbReference type="ARBA" id="ARBA00022801"/>
    </source>
</evidence>
<dbReference type="Pfam" id="PF00877">
    <property type="entry name" value="NLPC_P60"/>
    <property type="match status" value="1"/>
</dbReference>
<dbReference type="Gene3D" id="3.90.1720.10">
    <property type="entry name" value="endopeptidase domain like (from Nostoc punctiforme)"/>
    <property type="match status" value="1"/>
</dbReference>
<evidence type="ECO:0000259" key="5">
    <source>
        <dbReference type="PROSITE" id="PS51935"/>
    </source>
</evidence>
<name>A0A0M0LI75_9BACI</name>
<dbReference type="PANTHER" id="PTHR47053">
    <property type="entry name" value="MUREIN DD-ENDOPEPTIDASE MEPH-RELATED"/>
    <property type="match status" value="1"/>
</dbReference>
<sequence>MGKSFVINVPVATIWTSHDSPRELDQQAVSYPANIEGWIKSLSHDQLLDLCNHNLVQTQVLLGQKVEIISEHGEWVEVVIPEQPSSKQERGYPGWMPKRQLSEVDEWNVEQSPLISVIKQTAWLYDEEDQPLLHVSFQTRLPVVEELGTYIRVRIPQGTARVKKEDITFLHSVNELPRGNGEGIVGAGKAFIGLPYLWGGMSGFGFDCSGFSYTMCKANGIMIARDAHDQAAAGESVPFHQLKPGDLLFFAYEEGKGKLHHVGIYYGNGEMIHAPQTGKGIEVIELKGTIYEKELCHASRYWK</sequence>
<dbReference type="SUPFAM" id="SSF54001">
    <property type="entry name" value="Cysteine proteinases"/>
    <property type="match status" value="1"/>
</dbReference>
<dbReference type="GO" id="GO:0008234">
    <property type="term" value="F:cysteine-type peptidase activity"/>
    <property type="evidence" value="ECO:0007669"/>
    <property type="project" value="UniProtKB-KW"/>
</dbReference>
<dbReference type="Gene3D" id="2.30.30.40">
    <property type="entry name" value="SH3 Domains"/>
    <property type="match status" value="2"/>
</dbReference>
<dbReference type="PROSITE" id="PS51935">
    <property type="entry name" value="NLPC_P60"/>
    <property type="match status" value="1"/>
</dbReference>
<dbReference type="InterPro" id="IPR000064">
    <property type="entry name" value="NLP_P60_dom"/>
</dbReference>
<accession>A0A0M0LI75</accession>
<dbReference type="InterPro" id="IPR057812">
    <property type="entry name" value="SH3_YKFC_2nd"/>
</dbReference>
<reference evidence="7" key="1">
    <citation type="submission" date="2015-08" db="EMBL/GenBank/DDBJ databases">
        <title>Fjat-14210 dsm16467.</title>
        <authorList>
            <person name="Liu B."/>
            <person name="Wang J."/>
            <person name="Zhu Y."/>
            <person name="Liu G."/>
            <person name="Chen Q."/>
            <person name="Chen Z."/>
            <person name="Lan J."/>
            <person name="Che J."/>
            <person name="Ge C."/>
            <person name="Shi H."/>
            <person name="Pan Z."/>
            <person name="Liu X."/>
        </authorList>
    </citation>
    <scope>NUCLEOTIDE SEQUENCE [LARGE SCALE GENOMIC DNA]</scope>
    <source>
        <strain evidence="7">DSM 16467</strain>
    </source>
</reference>
<evidence type="ECO:0000256" key="2">
    <source>
        <dbReference type="ARBA" id="ARBA00022670"/>
    </source>
</evidence>
<dbReference type="PANTHER" id="PTHR47053:SF3">
    <property type="entry name" value="GAMMA-D-GLUTAMYL-L-LYSINE DIPEPTIDYL-PEPTIDASE"/>
    <property type="match status" value="1"/>
</dbReference>
<keyword evidence="2" id="KW-0645">Protease</keyword>
<dbReference type="Proteomes" id="UP000037558">
    <property type="component" value="Unassembled WGS sequence"/>
</dbReference>
<evidence type="ECO:0000313" key="7">
    <source>
        <dbReference type="Proteomes" id="UP000037558"/>
    </source>
</evidence>
<feature type="domain" description="NlpC/P60" evidence="5">
    <location>
        <begin position="178"/>
        <end position="303"/>
    </location>
</feature>
<evidence type="ECO:0000256" key="4">
    <source>
        <dbReference type="ARBA" id="ARBA00022807"/>
    </source>
</evidence>
<dbReference type="STRING" id="284581.AMD01_03200"/>
<keyword evidence="3" id="KW-0378">Hydrolase</keyword>
<protein>
    <submittedName>
        <fullName evidence="6">Peptidase</fullName>
    </submittedName>
</protein>
<comment type="similarity">
    <text evidence="1">Belongs to the peptidase C40 family.</text>
</comment>
<dbReference type="PATRIC" id="fig|284581.3.peg.928"/>
<dbReference type="GO" id="GO:0006508">
    <property type="term" value="P:proteolysis"/>
    <property type="evidence" value="ECO:0007669"/>
    <property type="project" value="UniProtKB-KW"/>
</dbReference>
<organism evidence="6 7">
    <name type="scientific">Priestia koreensis</name>
    <dbReference type="NCBI Taxonomy" id="284581"/>
    <lineage>
        <taxon>Bacteria</taxon>
        <taxon>Bacillati</taxon>
        <taxon>Bacillota</taxon>
        <taxon>Bacilli</taxon>
        <taxon>Bacillales</taxon>
        <taxon>Bacillaceae</taxon>
        <taxon>Priestia</taxon>
    </lineage>
</organism>
<dbReference type="EMBL" id="LILC01000002">
    <property type="protein sequence ID" value="KOO50759.1"/>
    <property type="molecule type" value="Genomic_DNA"/>
</dbReference>